<accession>A0A3E2GSJ2</accession>
<evidence type="ECO:0000256" key="1">
    <source>
        <dbReference type="SAM" id="MobiDB-lite"/>
    </source>
</evidence>
<feature type="region of interest" description="Disordered" evidence="1">
    <location>
        <begin position="32"/>
        <end position="55"/>
    </location>
</feature>
<reference evidence="2 3" key="1">
    <citation type="submission" date="2018-05" db="EMBL/GenBank/DDBJ databases">
        <title>Draft genome sequence of Scytalidium lignicola DSM 105466, a ubiquitous saprotrophic fungus.</title>
        <authorList>
            <person name="Buettner E."/>
            <person name="Gebauer A.M."/>
            <person name="Hofrichter M."/>
            <person name="Liers C."/>
            <person name="Kellner H."/>
        </authorList>
    </citation>
    <scope>NUCLEOTIDE SEQUENCE [LARGE SCALE GENOMIC DNA]</scope>
    <source>
        <strain evidence="2 3">DSM 105466</strain>
    </source>
</reference>
<evidence type="ECO:0000313" key="2">
    <source>
        <dbReference type="EMBL" id="RFU24046.1"/>
    </source>
</evidence>
<dbReference type="AlphaFoldDB" id="A0A3E2GSJ2"/>
<proteinExistence type="predicted"/>
<feature type="non-terminal residue" evidence="2">
    <location>
        <position position="1"/>
    </location>
</feature>
<name>A0A3E2GSJ2_SCYLI</name>
<keyword evidence="3" id="KW-1185">Reference proteome</keyword>
<comment type="caution">
    <text evidence="2">The sequence shown here is derived from an EMBL/GenBank/DDBJ whole genome shotgun (WGS) entry which is preliminary data.</text>
</comment>
<organism evidence="2 3">
    <name type="scientific">Scytalidium lignicola</name>
    <name type="common">Hyphomycete</name>
    <dbReference type="NCBI Taxonomy" id="5539"/>
    <lineage>
        <taxon>Eukaryota</taxon>
        <taxon>Fungi</taxon>
        <taxon>Dikarya</taxon>
        <taxon>Ascomycota</taxon>
        <taxon>Pezizomycotina</taxon>
        <taxon>Leotiomycetes</taxon>
        <taxon>Leotiomycetes incertae sedis</taxon>
        <taxon>Scytalidium</taxon>
    </lineage>
</organism>
<evidence type="ECO:0000313" key="3">
    <source>
        <dbReference type="Proteomes" id="UP000258309"/>
    </source>
</evidence>
<dbReference type="EMBL" id="NCSJ02000524">
    <property type="protein sequence ID" value="RFU24046.1"/>
    <property type="molecule type" value="Genomic_DNA"/>
</dbReference>
<protein>
    <submittedName>
        <fullName evidence="2">Uncharacterized protein</fullName>
    </submittedName>
</protein>
<sequence length="106" mass="11903">MAELKKNIFIPENIQPSLVTFKKRNAKAKAKIKEKLVTSPQNSEDSSALSEDKSSNTIKWKKKNTGLVVISLVNNNSFDKDLFVIVFKADHDIPITSINNTTKQNN</sequence>
<feature type="non-terminal residue" evidence="2">
    <location>
        <position position="106"/>
    </location>
</feature>
<gene>
    <name evidence="2" type="ORF">B7463_g12292</name>
</gene>
<feature type="compositionally biased region" description="Polar residues" evidence="1">
    <location>
        <begin position="38"/>
        <end position="49"/>
    </location>
</feature>
<dbReference type="Proteomes" id="UP000258309">
    <property type="component" value="Unassembled WGS sequence"/>
</dbReference>